<dbReference type="PANTHER" id="PTHR39321:SF3">
    <property type="entry name" value="PHOSPHOPANTETHEINE ADENYLYLTRANSFERASE"/>
    <property type="match status" value="1"/>
</dbReference>
<comment type="pathway">
    <text evidence="2 10">Cofactor biosynthesis; NAD(+) biosynthesis; deamido-NAD(+) from nicotinate D-ribonucleotide: step 1/1.</text>
</comment>
<dbReference type="GO" id="GO:0009435">
    <property type="term" value="P:NAD+ biosynthetic process"/>
    <property type="evidence" value="ECO:0007669"/>
    <property type="project" value="UniProtKB-UniRule"/>
</dbReference>
<dbReference type="PANTHER" id="PTHR39321">
    <property type="entry name" value="NICOTINATE-NUCLEOTIDE ADENYLYLTRANSFERASE-RELATED"/>
    <property type="match status" value="1"/>
</dbReference>
<dbReference type="EC" id="2.7.7.18" evidence="10"/>
<comment type="catalytic activity">
    <reaction evidence="9 10">
        <text>nicotinate beta-D-ribonucleotide + ATP + H(+) = deamido-NAD(+) + diphosphate</text>
        <dbReference type="Rhea" id="RHEA:22860"/>
        <dbReference type="ChEBI" id="CHEBI:15378"/>
        <dbReference type="ChEBI" id="CHEBI:30616"/>
        <dbReference type="ChEBI" id="CHEBI:33019"/>
        <dbReference type="ChEBI" id="CHEBI:57502"/>
        <dbReference type="ChEBI" id="CHEBI:58437"/>
        <dbReference type="EC" id="2.7.7.18"/>
    </reaction>
</comment>
<keyword evidence="6 10" id="KW-0547">Nucleotide-binding</keyword>
<dbReference type="NCBIfam" id="TIGR00125">
    <property type="entry name" value="cyt_tran_rel"/>
    <property type="match status" value="1"/>
</dbReference>
<dbReference type="SUPFAM" id="SSF52374">
    <property type="entry name" value="Nucleotidylyl transferase"/>
    <property type="match status" value="1"/>
</dbReference>
<reference evidence="12 13" key="1">
    <citation type="submission" date="2018-10" db="EMBL/GenBank/DDBJ databases">
        <title>Genomic Encyclopedia of Archaeal and Bacterial Type Strains, Phase II (KMG-II): from individual species to whole genera.</title>
        <authorList>
            <person name="Goeker M."/>
        </authorList>
    </citation>
    <scope>NUCLEOTIDE SEQUENCE [LARGE SCALE GENOMIC DNA]</scope>
    <source>
        <strain evidence="12 13">DSM 14954</strain>
    </source>
</reference>
<evidence type="ECO:0000256" key="1">
    <source>
        <dbReference type="ARBA" id="ARBA00002324"/>
    </source>
</evidence>
<evidence type="ECO:0000256" key="6">
    <source>
        <dbReference type="ARBA" id="ARBA00022741"/>
    </source>
</evidence>
<evidence type="ECO:0000313" key="12">
    <source>
        <dbReference type="EMBL" id="RKQ86495.1"/>
    </source>
</evidence>
<comment type="caution">
    <text evidence="12">The sequence shown here is derived from an EMBL/GenBank/DDBJ whole genome shotgun (WGS) entry which is preliminary data.</text>
</comment>
<dbReference type="Gene3D" id="3.40.50.620">
    <property type="entry name" value="HUPs"/>
    <property type="match status" value="1"/>
</dbReference>
<keyword evidence="7 10" id="KW-0067">ATP-binding</keyword>
<organism evidence="12 13">
    <name type="scientific">Solirubrobacter pauli</name>
    <dbReference type="NCBI Taxonomy" id="166793"/>
    <lineage>
        <taxon>Bacteria</taxon>
        <taxon>Bacillati</taxon>
        <taxon>Actinomycetota</taxon>
        <taxon>Thermoleophilia</taxon>
        <taxon>Solirubrobacterales</taxon>
        <taxon>Solirubrobacteraceae</taxon>
        <taxon>Solirubrobacter</taxon>
    </lineage>
</organism>
<dbReference type="GO" id="GO:0005524">
    <property type="term" value="F:ATP binding"/>
    <property type="evidence" value="ECO:0007669"/>
    <property type="project" value="UniProtKB-KW"/>
</dbReference>
<dbReference type="NCBIfam" id="TIGR00482">
    <property type="entry name" value="nicotinate (nicotinamide) nucleotide adenylyltransferase"/>
    <property type="match status" value="1"/>
</dbReference>
<gene>
    <name evidence="10" type="primary">nadD</name>
    <name evidence="12" type="ORF">C8N24_4507</name>
</gene>
<evidence type="ECO:0000256" key="10">
    <source>
        <dbReference type="HAMAP-Rule" id="MF_00244"/>
    </source>
</evidence>
<keyword evidence="13" id="KW-1185">Reference proteome</keyword>
<feature type="domain" description="Cytidyltransferase-like" evidence="11">
    <location>
        <begin position="5"/>
        <end position="171"/>
    </location>
</feature>
<evidence type="ECO:0000256" key="5">
    <source>
        <dbReference type="ARBA" id="ARBA00022695"/>
    </source>
</evidence>
<sequence length="197" mass="21672">MRLGLLGGTFNPPHIGHLVCAAEACDQLGLDEVAFIPVNQPPHKEIHGDPGVEARVELTRRAVQGDSRFWVSRVDADVPGRSYTLDTLRRLHESSPADELTFIMGGDMAYSLPTWHEPEAVLSLATLGVAEREGIRRADITEHLAGLAGADQIRFFDMPRLDISSSAIRRRVAEGRPIRYLVPDTVAEYIAAEGFYA</sequence>
<dbReference type="Pfam" id="PF01467">
    <property type="entry name" value="CTP_transf_like"/>
    <property type="match status" value="1"/>
</dbReference>
<accession>A0A660KZJ5</accession>
<dbReference type="GO" id="GO:0004515">
    <property type="term" value="F:nicotinate-nucleotide adenylyltransferase activity"/>
    <property type="evidence" value="ECO:0007669"/>
    <property type="project" value="UniProtKB-UniRule"/>
</dbReference>
<evidence type="ECO:0000256" key="9">
    <source>
        <dbReference type="ARBA" id="ARBA00048721"/>
    </source>
</evidence>
<dbReference type="AlphaFoldDB" id="A0A660KZJ5"/>
<evidence type="ECO:0000259" key="11">
    <source>
        <dbReference type="Pfam" id="PF01467"/>
    </source>
</evidence>
<protein>
    <recommendedName>
        <fullName evidence="10">Probable nicotinate-nucleotide adenylyltransferase</fullName>
        <ecNumber evidence="10">2.7.7.18</ecNumber>
    </recommendedName>
    <alternativeName>
        <fullName evidence="10">Deamido-NAD(+) diphosphorylase</fullName>
    </alternativeName>
    <alternativeName>
        <fullName evidence="10">Deamido-NAD(+) pyrophosphorylase</fullName>
    </alternativeName>
    <alternativeName>
        <fullName evidence="10">Nicotinate mononucleotide adenylyltransferase</fullName>
        <shortName evidence="10">NaMN adenylyltransferase</shortName>
    </alternativeName>
</protein>
<evidence type="ECO:0000256" key="4">
    <source>
        <dbReference type="ARBA" id="ARBA00022679"/>
    </source>
</evidence>
<dbReference type="Proteomes" id="UP000278962">
    <property type="component" value="Unassembled WGS sequence"/>
</dbReference>
<keyword evidence="8 10" id="KW-0520">NAD</keyword>
<keyword evidence="4 10" id="KW-0808">Transferase</keyword>
<comment type="similarity">
    <text evidence="10">Belongs to the NadD family.</text>
</comment>
<name>A0A660KZJ5_9ACTN</name>
<evidence type="ECO:0000256" key="8">
    <source>
        <dbReference type="ARBA" id="ARBA00023027"/>
    </source>
</evidence>
<evidence type="ECO:0000313" key="13">
    <source>
        <dbReference type="Proteomes" id="UP000278962"/>
    </source>
</evidence>
<dbReference type="EMBL" id="RBIL01000002">
    <property type="protein sequence ID" value="RKQ86495.1"/>
    <property type="molecule type" value="Genomic_DNA"/>
</dbReference>
<evidence type="ECO:0000256" key="2">
    <source>
        <dbReference type="ARBA" id="ARBA00005019"/>
    </source>
</evidence>
<dbReference type="InterPro" id="IPR014729">
    <property type="entry name" value="Rossmann-like_a/b/a_fold"/>
</dbReference>
<evidence type="ECO:0000256" key="7">
    <source>
        <dbReference type="ARBA" id="ARBA00022840"/>
    </source>
</evidence>
<dbReference type="CDD" id="cd02165">
    <property type="entry name" value="NMNAT"/>
    <property type="match status" value="1"/>
</dbReference>
<dbReference type="InterPro" id="IPR005248">
    <property type="entry name" value="NadD/NMNAT"/>
</dbReference>
<comment type="function">
    <text evidence="1 10">Catalyzes the reversible adenylation of nicotinate mononucleotide (NaMN) to nicotinic acid adenine dinucleotide (NaAD).</text>
</comment>
<dbReference type="RefSeq" id="WP_170179317.1">
    <property type="nucleotide sequence ID" value="NZ_RBIL01000002.1"/>
</dbReference>
<dbReference type="InterPro" id="IPR004821">
    <property type="entry name" value="Cyt_trans-like"/>
</dbReference>
<dbReference type="HAMAP" id="MF_00244">
    <property type="entry name" value="NaMN_adenylyltr"/>
    <property type="match status" value="1"/>
</dbReference>
<evidence type="ECO:0000256" key="3">
    <source>
        <dbReference type="ARBA" id="ARBA00022642"/>
    </source>
</evidence>
<keyword evidence="3 10" id="KW-0662">Pyridine nucleotide biosynthesis</keyword>
<dbReference type="UniPathway" id="UPA00253">
    <property type="reaction ID" value="UER00332"/>
</dbReference>
<dbReference type="NCBIfam" id="NF000840">
    <property type="entry name" value="PRK00071.1-3"/>
    <property type="match status" value="1"/>
</dbReference>
<keyword evidence="5 10" id="KW-0548">Nucleotidyltransferase</keyword>
<proteinExistence type="inferred from homology"/>